<dbReference type="Pfam" id="PF01425">
    <property type="entry name" value="Amidase"/>
    <property type="match status" value="1"/>
</dbReference>
<evidence type="ECO:0000313" key="3">
    <source>
        <dbReference type="Proteomes" id="UP001203207"/>
    </source>
</evidence>
<sequence>MSGNFEVMEATIDDVHTAYETGELTAVTLVEQYLDRIEAYDSQGPELNSIITVNPHAKTQAQALDSQFEENGFVGPLHGIPIVVKDQVETADITTTFGSVAFSEYTPEQDATLVTKLKSAGAIILAKTNLPDWATSWFGYSSAIGRTKNPYDPARDPGGSSSGTGVAVAANFGLVGIGEDTGGSIRLPAAYNNLFGIRVTPGVLSRAGMSPLVASQDTPGPMSRTVTDLAAVLDTIIGYDPADEYTAINAVRDEHSFVDQLDEHRLDGARIGILRDAFGSEDDAESGPVTQLVNDAIETMANAGAEIVDPVSVPNLDSHMANTSLYLLQSKRDLNAFLSDRDTAPRRSVAELYEQGDYHEILDLFIGIAEECPDEPESELAYWKAVASQQSFQRAVLNVYASHDLDVLLCPDVQVVPPTATAIESGELDTLTFPTNTILASQCGLCAISIPAGLTDDGLPAGVELIGKPHDEQTLLSLAYAFEQQTNTRSPPETTPKLD</sequence>
<comment type="caution">
    <text evidence="2">The sequence shown here is derived from an EMBL/GenBank/DDBJ whole genome shotgun (WGS) entry which is preliminary data.</text>
</comment>
<dbReference type="SUPFAM" id="SSF75304">
    <property type="entry name" value="Amidase signature (AS) enzymes"/>
    <property type="match status" value="1"/>
</dbReference>
<dbReference type="PANTHER" id="PTHR42678">
    <property type="entry name" value="AMIDASE"/>
    <property type="match status" value="1"/>
</dbReference>
<dbReference type="EMBL" id="JAKRVX010000007">
    <property type="protein sequence ID" value="MCL9817996.1"/>
    <property type="molecule type" value="Genomic_DNA"/>
</dbReference>
<dbReference type="PANTHER" id="PTHR42678:SF34">
    <property type="entry name" value="OS04G0183300 PROTEIN"/>
    <property type="match status" value="1"/>
</dbReference>
<gene>
    <name evidence="2" type="ORF">AArcSt2_13725</name>
</gene>
<dbReference type="InterPro" id="IPR020556">
    <property type="entry name" value="Amidase_CS"/>
</dbReference>
<accession>A0AAE3FZ65</accession>
<dbReference type="Proteomes" id="UP001203207">
    <property type="component" value="Unassembled WGS sequence"/>
</dbReference>
<organism evidence="2 3">
    <name type="scientific">Natronocalculus amylovorans</name>
    <dbReference type="NCBI Taxonomy" id="2917812"/>
    <lineage>
        <taxon>Archaea</taxon>
        <taxon>Methanobacteriati</taxon>
        <taxon>Methanobacteriota</taxon>
        <taxon>Stenosarchaea group</taxon>
        <taxon>Halobacteria</taxon>
        <taxon>Halobacteriales</taxon>
        <taxon>Haloferacaceae</taxon>
        <taxon>Natronocalculus</taxon>
    </lineage>
</organism>
<evidence type="ECO:0000313" key="2">
    <source>
        <dbReference type="EMBL" id="MCL9817996.1"/>
    </source>
</evidence>
<proteinExistence type="predicted"/>
<feature type="domain" description="Amidase" evidence="1">
    <location>
        <begin position="29"/>
        <end position="476"/>
    </location>
</feature>
<dbReference type="AlphaFoldDB" id="A0AAE3FZ65"/>
<dbReference type="Gene3D" id="3.90.1300.10">
    <property type="entry name" value="Amidase signature (AS) domain"/>
    <property type="match status" value="1"/>
</dbReference>
<dbReference type="RefSeq" id="WP_250585407.1">
    <property type="nucleotide sequence ID" value="NZ_JAKRVX010000007.1"/>
</dbReference>
<reference evidence="2" key="2">
    <citation type="submission" date="2022-02" db="EMBL/GenBank/DDBJ databases">
        <authorList>
            <person name="Elcheninov A.G."/>
            <person name="Sorokin D.Y."/>
            <person name="Kublanov I.V."/>
        </authorList>
    </citation>
    <scope>NUCLEOTIDE SEQUENCE</scope>
    <source>
        <strain evidence="2">AArc-St2</strain>
    </source>
</reference>
<dbReference type="InterPro" id="IPR023631">
    <property type="entry name" value="Amidase_dom"/>
</dbReference>
<dbReference type="InterPro" id="IPR036928">
    <property type="entry name" value="AS_sf"/>
</dbReference>
<dbReference type="PROSITE" id="PS00571">
    <property type="entry name" value="AMIDASES"/>
    <property type="match status" value="1"/>
</dbReference>
<keyword evidence="3" id="KW-1185">Reference proteome</keyword>
<evidence type="ECO:0000259" key="1">
    <source>
        <dbReference type="Pfam" id="PF01425"/>
    </source>
</evidence>
<name>A0AAE3FZ65_9EURY</name>
<reference evidence="2" key="1">
    <citation type="journal article" date="2022" name="Syst. Appl. Microbiol.">
        <title>Natronocalculus amylovorans gen. nov., sp. nov., and Natranaeroarchaeum aerophilus sp. nov., dominant culturable amylolytic natronoarchaea from hypersaline soda lakes in southwestern Siberia.</title>
        <authorList>
            <person name="Sorokin D.Y."/>
            <person name="Elcheninov A.G."/>
            <person name="Khizhniak T.V."/>
            <person name="Koenen M."/>
            <person name="Bale N.J."/>
            <person name="Damste J.S.S."/>
            <person name="Kublanov I.V."/>
        </authorList>
    </citation>
    <scope>NUCLEOTIDE SEQUENCE</scope>
    <source>
        <strain evidence="2">AArc-St2</strain>
    </source>
</reference>
<protein>
    <submittedName>
        <fullName evidence="2">Amidase</fullName>
    </submittedName>
</protein>